<evidence type="ECO:0000256" key="1">
    <source>
        <dbReference type="ARBA" id="ARBA00005005"/>
    </source>
</evidence>
<sequence length="277" mass="30688">MPLDYSAYDQFKISFPAEWVALVETNRPKSLNSYNLKTWEQFGQIFIQMSDDSDIRCIVFGGEGRAFCSGLDIKEMGSFGADDDDMEAARKAIKFRRFITDFQDNIKQPHLCRKPIIAVCHGISFGLALDMISGMDIRIASKDVKFSIKEADIGLAADMGTLQRLPKVVNNLGWIKELAYTARIFGAEEAFTQGLVTHVVEDKAAGMKKALEMAVLISEKSPVAVQGSKETINYAIDHTIEDGLAQIANFNTYAVAGDTIEAAMSMAMKKKPTYEKL</sequence>
<dbReference type="VEuPathDB" id="FungiDB:YALI1_A07290g"/>
<dbReference type="FunFam" id="1.10.12.10:FF:000004">
    <property type="entry name" value="Delta3,5-delta2,4-dienoyl-CoA isomerase"/>
    <property type="match status" value="1"/>
</dbReference>
<evidence type="ECO:0000256" key="2">
    <source>
        <dbReference type="ARBA" id="ARBA00005254"/>
    </source>
</evidence>
<dbReference type="PANTHER" id="PTHR43149">
    <property type="entry name" value="ENOYL-COA HYDRATASE"/>
    <property type="match status" value="1"/>
</dbReference>
<proteinExistence type="inferred from homology"/>
<dbReference type="VEuPathDB" id="FungiDB:YALI0_A07733g"/>
<dbReference type="OMA" id="QYVAHVE"/>
<reference evidence="6 8" key="1">
    <citation type="journal article" date="2016" name="PLoS ONE">
        <title>Sequence Assembly of Yarrowia lipolytica Strain W29/CLIB89 Shows Transposable Element Diversity.</title>
        <authorList>
            <person name="Magnan C."/>
            <person name="Yu J."/>
            <person name="Chang I."/>
            <person name="Jahn E."/>
            <person name="Kanomata Y."/>
            <person name="Wu J."/>
            <person name="Zeller M."/>
            <person name="Oakes M."/>
            <person name="Baldi P."/>
            <person name="Sandmeyer S."/>
        </authorList>
    </citation>
    <scope>NUCLEOTIDE SEQUENCE [LARGE SCALE GENOMIC DNA]</scope>
    <source>
        <strain evidence="6">CLIB89</strain>
        <strain evidence="8">CLIB89(W29)</strain>
    </source>
</reference>
<keyword evidence="4" id="KW-0443">Lipid metabolism</keyword>
<dbReference type="GO" id="GO:0005739">
    <property type="term" value="C:mitochondrion"/>
    <property type="evidence" value="ECO:0007669"/>
    <property type="project" value="TreeGrafter"/>
</dbReference>
<dbReference type="InterPro" id="IPR014748">
    <property type="entry name" value="Enoyl-CoA_hydra_C"/>
</dbReference>
<dbReference type="eggNOG" id="KOG1681">
    <property type="taxonomic scope" value="Eukaryota"/>
</dbReference>
<dbReference type="GO" id="GO:0051750">
    <property type="term" value="F:delta(3,5)-delta(2,4)-dienoyl-CoA isomerase activity"/>
    <property type="evidence" value="ECO:0007669"/>
    <property type="project" value="TreeGrafter"/>
</dbReference>
<name>A0A1H6PW59_YARLL</name>
<keyword evidence="3" id="KW-0276">Fatty acid metabolism</keyword>
<dbReference type="OrthoDB" id="14970at2759"/>
<dbReference type="Proteomes" id="UP000256601">
    <property type="component" value="Unassembled WGS sequence"/>
</dbReference>
<dbReference type="PANTHER" id="PTHR43149:SF1">
    <property type="entry name" value="DELTA(3,5)-DELTA(2,4)-DIENOYL-COA ISOMERASE, MITOCHONDRIAL"/>
    <property type="match status" value="1"/>
</dbReference>
<comment type="similarity">
    <text evidence="2">Belongs to the enoyl-CoA hydratase/isomerase family.</text>
</comment>
<dbReference type="InterPro" id="IPR029045">
    <property type="entry name" value="ClpP/crotonase-like_dom_sf"/>
</dbReference>
<organism evidence="6 8">
    <name type="scientific">Yarrowia lipolytica</name>
    <name type="common">Candida lipolytica</name>
    <dbReference type="NCBI Taxonomy" id="4952"/>
    <lineage>
        <taxon>Eukaryota</taxon>
        <taxon>Fungi</taxon>
        <taxon>Dikarya</taxon>
        <taxon>Ascomycota</taxon>
        <taxon>Saccharomycotina</taxon>
        <taxon>Dipodascomycetes</taxon>
        <taxon>Dipodascales</taxon>
        <taxon>Dipodascales incertae sedis</taxon>
        <taxon>Yarrowia</taxon>
    </lineage>
</organism>
<dbReference type="EMBL" id="KZ857334">
    <property type="protein sequence ID" value="RDW26322.1"/>
    <property type="molecule type" value="Genomic_DNA"/>
</dbReference>
<dbReference type="Proteomes" id="UP000182444">
    <property type="component" value="Chromosome 1A"/>
</dbReference>
<dbReference type="FunFam" id="3.90.226.10:FF:000167">
    <property type="entry name" value="ClpP/crotonase-like domain-containing protein"/>
    <property type="match status" value="1"/>
</dbReference>
<evidence type="ECO:0000313" key="7">
    <source>
        <dbReference type="EMBL" id="RDW26322.1"/>
    </source>
</evidence>
<evidence type="ECO:0000313" key="8">
    <source>
        <dbReference type="Proteomes" id="UP000182444"/>
    </source>
</evidence>
<accession>A0A1H6PW59</accession>
<dbReference type="EMBL" id="CP017553">
    <property type="protein sequence ID" value="AOW00366.1"/>
    <property type="molecule type" value="Genomic_DNA"/>
</dbReference>
<dbReference type="KEGG" id="yli:2906089"/>
<gene>
    <name evidence="7" type="ORF">B0I71DRAFT_131079</name>
    <name evidence="6" type="ORF">YALI1_A07290g</name>
</gene>
<keyword evidence="5" id="KW-0413">Isomerase</keyword>
<evidence type="ECO:0000256" key="5">
    <source>
        <dbReference type="ARBA" id="ARBA00023235"/>
    </source>
</evidence>
<dbReference type="SUPFAM" id="SSF52096">
    <property type="entry name" value="ClpP/crotonase"/>
    <property type="match status" value="1"/>
</dbReference>
<dbReference type="InterPro" id="IPR001753">
    <property type="entry name" value="Enoyl-CoA_hydra/iso"/>
</dbReference>
<dbReference type="CDD" id="cd06558">
    <property type="entry name" value="crotonase-like"/>
    <property type="match status" value="1"/>
</dbReference>
<reference evidence="7 9" key="2">
    <citation type="submission" date="2018-07" db="EMBL/GenBank/DDBJ databases">
        <title>Draft Genome Assemblies for Five Robust Yarrowia lipolytica Strains Exhibiting High Lipid Production and Pentose Sugar Utilization and Sugar Alcohol Secretion from Undetoxified Lignocellulosic Biomass Hydrolysates.</title>
        <authorList>
            <consortium name="DOE Joint Genome Institute"/>
            <person name="Walker C."/>
            <person name="Ryu S."/>
            <person name="Na H."/>
            <person name="Zane M."/>
            <person name="LaButti K."/>
            <person name="Lipzen A."/>
            <person name="Haridas S."/>
            <person name="Barry K."/>
            <person name="Grigoriev I.V."/>
            <person name="Quarterman J."/>
            <person name="Slininger P."/>
            <person name="Dien B."/>
            <person name="Trinh C.T."/>
        </authorList>
    </citation>
    <scope>NUCLEOTIDE SEQUENCE [LARGE SCALE GENOMIC DNA]</scope>
    <source>
        <strain evidence="7 9">YB392</strain>
    </source>
</reference>
<dbReference type="RefSeq" id="XP_499850.1">
    <property type="nucleotide sequence ID" value="XM_499850.1"/>
</dbReference>
<evidence type="ECO:0000313" key="6">
    <source>
        <dbReference type="EMBL" id="AOW00366.1"/>
    </source>
</evidence>
<evidence type="ECO:0000313" key="9">
    <source>
        <dbReference type="Proteomes" id="UP000256601"/>
    </source>
</evidence>
<dbReference type="Pfam" id="PF00378">
    <property type="entry name" value="ECH_1"/>
    <property type="match status" value="1"/>
</dbReference>
<dbReference type="AlphaFoldDB" id="A0A1H6PW59"/>
<comment type="pathway">
    <text evidence="1">Lipid metabolism; fatty acid beta-oxidation.</text>
</comment>
<dbReference type="Gene3D" id="3.90.226.10">
    <property type="entry name" value="2-enoyl-CoA Hydratase, Chain A, domain 1"/>
    <property type="match status" value="1"/>
</dbReference>
<dbReference type="UniPathway" id="UPA00659"/>
<dbReference type="InterPro" id="IPR045002">
    <property type="entry name" value="Ech1-like"/>
</dbReference>
<dbReference type="GO" id="GO:0006635">
    <property type="term" value="P:fatty acid beta-oxidation"/>
    <property type="evidence" value="ECO:0007669"/>
    <property type="project" value="UniProtKB-UniPathway"/>
</dbReference>
<dbReference type="Gene3D" id="1.10.12.10">
    <property type="entry name" value="Lyase 2-enoyl-coa Hydratase, Chain A, domain 2"/>
    <property type="match status" value="1"/>
</dbReference>
<protein>
    <submittedName>
        <fullName evidence="7">ClpP/crotonase-like domain-containing protein</fullName>
    </submittedName>
</protein>
<evidence type="ECO:0000256" key="4">
    <source>
        <dbReference type="ARBA" id="ARBA00023098"/>
    </source>
</evidence>
<dbReference type="GeneID" id="2906089"/>
<evidence type="ECO:0000256" key="3">
    <source>
        <dbReference type="ARBA" id="ARBA00022832"/>
    </source>
</evidence>